<dbReference type="GO" id="GO:0005886">
    <property type="term" value="C:plasma membrane"/>
    <property type="evidence" value="ECO:0007669"/>
    <property type="project" value="TreeGrafter"/>
</dbReference>
<feature type="domain" description="DUF218" evidence="2">
    <location>
        <begin position="80"/>
        <end position="246"/>
    </location>
</feature>
<dbReference type="Pfam" id="PF02698">
    <property type="entry name" value="DUF218"/>
    <property type="match status" value="1"/>
</dbReference>
<feature type="transmembrane region" description="Helical" evidence="1">
    <location>
        <begin position="38"/>
        <end position="57"/>
    </location>
</feature>
<sequence length="258" mass="27948">MLYLDKLLSQLAYPLGFSIVLASLALVLLIAGWRRSGLLALSAGILWLALWSIPIVSDGLRLSLEGRFAHQPVGALPAADAVVVLGGGIRGGPPDWPDPDLGRASDRVWHAARIYHGGKAARVIVSGGAMPWAGERRSEADGMLRFLTDLGVPPDAILLEGRSRNTRENALYTAEILSAEGIDRVLLVTSALHMPRALATFRSAGINAVPAATDFEVMPEPAHLMRWLPDAEALSDSTRALKEYVGWWVYSWRGWAEL</sequence>
<reference evidence="3 4" key="1">
    <citation type="submission" date="2011-06" db="EMBL/GenBank/DDBJ databases">
        <title>The draft genome of Thiocapsa marina 5811.</title>
        <authorList>
            <consortium name="US DOE Joint Genome Institute (JGI-PGF)"/>
            <person name="Lucas S."/>
            <person name="Han J."/>
            <person name="Cheng J.-F."/>
            <person name="Goodwin L."/>
            <person name="Pitluck S."/>
            <person name="Peters L."/>
            <person name="Land M.L."/>
            <person name="Hauser L."/>
            <person name="Vogl K."/>
            <person name="Liu Z."/>
            <person name="Imhoff J."/>
            <person name="Thiel V."/>
            <person name="Frigaard N.-U."/>
            <person name="Bryant D."/>
            <person name="Woyke T.J."/>
        </authorList>
    </citation>
    <scope>NUCLEOTIDE SEQUENCE [LARGE SCALE GENOMIC DNA]</scope>
    <source>
        <strain evidence="3 4">5811</strain>
    </source>
</reference>
<dbReference type="Gene3D" id="3.40.50.620">
    <property type="entry name" value="HUPs"/>
    <property type="match status" value="1"/>
</dbReference>
<dbReference type="InterPro" id="IPR051599">
    <property type="entry name" value="Cell_Envelope_Assoc"/>
</dbReference>
<keyword evidence="1" id="KW-0472">Membrane</keyword>
<dbReference type="AlphaFoldDB" id="F9UB22"/>
<dbReference type="OrthoDB" id="9809813at2"/>
<evidence type="ECO:0000256" key="1">
    <source>
        <dbReference type="SAM" id="Phobius"/>
    </source>
</evidence>
<dbReference type="EMBL" id="AFWV01000006">
    <property type="protein sequence ID" value="EGV18640.1"/>
    <property type="molecule type" value="Genomic_DNA"/>
</dbReference>
<keyword evidence="1" id="KW-1133">Transmembrane helix</keyword>
<dbReference type="PANTHER" id="PTHR30336">
    <property type="entry name" value="INNER MEMBRANE PROTEIN, PROBABLE PERMEASE"/>
    <property type="match status" value="1"/>
</dbReference>
<dbReference type="RefSeq" id="WP_007192933.1">
    <property type="nucleotide sequence ID" value="NZ_AFWV01000006.1"/>
</dbReference>
<gene>
    <name evidence="3" type="ORF">ThimaDRAFT_2058</name>
</gene>
<accession>F9UB22</accession>
<dbReference type="PANTHER" id="PTHR30336:SF4">
    <property type="entry name" value="ENVELOPE BIOGENESIS FACTOR ELYC"/>
    <property type="match status" value="1"/>
</dbReference>
<organism evidence="3 4">
    <name type="scientific">Thiocapsa marina 5811</name>
    <dbReference type="NCBI Taxonomy" id="768671"/>
    <lineage>
        <taxon>Bacteria</taxon>
        <taxon>Pseudomonadati</taxon>
        <taxon>Pseudomonadota</taxon>
        <taxon>Gammaproteobacteria</taxon>
        <taxon>Chromatiales</taxon>
        <taxon>Chromatiaceae</taxon>
        <taxon>Thiocapsa</taxon>
    </lineage>
</organism>
<dbReference type="eggNOG" id="COG1434">
    <property type="taxonomic scope" value="Bacteria"/>
</dbReference>
<dbReference type="GO" id="GO:0043164">
    <property type="term" value="P:Gram-negative-bacterium-type cell wall biogenesis"/>
    <property type="evidence" value="ECO:0007669"/>
    <property type="project" value="TreeGrafter"/>
</dbReference>
<protein>
    <recommendedName>
        <fullName evidence="2">DUF218 domain-containing protein</fullName>
    </recommendedName>
</protein>
<keyword evidence="1" id="KW-0812">Transmembrane</keyword>
<evidence type="ECO:0000313" key="4">
    <source>
        <dbReference type="Proteomes" id="UP000005459"/>
    </source>
</evidence>
<dbReference type="InterPro" id="IPR014729">
    <property type="entry name" value="Rossmann-like_a/b/a_fold"/>
</dbReference>
<dbReference type="STRING" id="768671.ThimaDRAFT_2058"/>
<dbReference type="Proteomes" id="UP000005459">
    <property type="component" value="Unassembled WGS sequence"/>
</dbReference>
<feature type="transmembrane region" description="Helical" evidence="1">
    <location>
        <begin position="12"/>
        <end position="31"/>
    </location>
</feature>
<evidence type="ECO:0000313" key="3">
    <source>
        <dbReference type="EMBL" id="EGV18640.1"/>
    </source>
</evidence>
<name>F9UB22_9GAMM</name>
<keyword evidence="4" id="KW-1185">Reference proteome</keyword>
<evidence type="ECO:0000259" key="2">
    <source>
        <dbReference type="Pfam" id="PF02698"/>
    </source>
</evidence>
<dbReference type="GO" id="GO:0000270">
    <property type="term" value="P:peptidoglycan metabolic process"/>
    <property type="evidence" value="ECO:0007669"/>
    <property type="project" value="TreeGrafter"/>
</dbReference>
<dbReference type="CDD" id="cd06259">
    <property type="entry name" value="YdcF-like"/>
    <property type="match status" value="1"/>
</dbReference>
<proteinExistence type="predicted"/>
<dbReference type="InterPro" id="IPR003848">
    <property type="entry name" value="DUF218"/>
</dbReference>